<dbReference type="EnsemblProtists" id="EKX35756">
    <property type="protein sequence ID" value="EKX35756"/>
    <property type="gene ID" value="GUITHDRAFT_160181"/>
</dbReference>
<dbReference type="Proteomes" id="UP000011087">
    <property type="component" value="Unassembled WGS sequence"/>
</dbReference>
<evidence type="ECO:0000313" key="6">
    <source>
        <dbReference type="Proteomes" id="UP000011087"/>
    </source>
</evidence>
<proteinExistence type="predicted"/>
<dbReference type="eggNOG" id="KOG1256">
    <property type="taxonomic scope" value="Eukaryota"/>
</dbReference>
<dbReference type="HOGENOM" id="CLU_000022_45_4_1"/>
<name>L1IHN1_GUITC</name>
<dbReference type="PANTHER" id="PTHR43272">
    <property type="entry name" value="LONG-CHAIN-FATTY-ACID--COA LIGASE"/>
    <property type="match status" value="1"/>
</dbReference>
<feature type="non-terminal residue" evidence="4">
    <location>
        <position position="1"/>
    </location>
</feature>
<reference evidence="5" key="3">
    <citation type="submission" date="2016-03" db="UniProtKB">
        <authorList>
            <consortium name="EnsemblProtists"/>
        </authorList>
    </citation>
    <scope>IDENTIFICATION</scope>
</reference>
<keyword evidence="2" id="KW-0067">ATP-binding</keyword>
<keyword evidence="6" id="KW-1185">Reference proteome</keyword>
<accession>L1IHN1</accession>
<organism evidence="4">
    <name type="scientific">Guillardia theta (strain CCMP2712)</name>
    <name type="common">Cryptophyte</name>
    <dbReference type="NCBI Taxonomy" id="905079"/>
    <lineage>
        <taxon>Eukaryota</taxon>
        <taxon>Cryptophyceae</taxon>
        <taxon>Pyrenomonadales</taxon>
        <taxon>Geminigeraceae</taxon>
        <taxon>Guillardia</taxon>
    </lineage>
</organism>
<feature type="domain" description="AMP-dependent synthetase/ligase" evidence="3">
    <location>
        <begin position="81"/>
        <end position="506"/>
    </location>
</feature>
<dbReference type="EMBL" id="JH993084">
    <property type="protein sequence ID" value="EKX35756.1"/>
    <property type="molecule type" value="Genomic_DNA"/>
</dbReference>
<protein>
    <recommendedName>
        <fullName evidence="3">AMP-dependent synthetase/ligase domain-containing protein</fullName>
    </recommendedName>
</protein>
<keyword evidence="1" id="KW-0547">Nucleotide-binding</keyword>
<evidence type="ECO:0000256" key="1">
    <source>
        <dbReference type="ARBA" id="ARBA00022741"/>
    </source>
</evidence>
<dbReference type="SUPFAM" id="SSF56801">
    <property type="entry name" value="Acetyl-CoA synthetase-like"/>
    <property type="match status" value="1"/>
</dbReference>
<dbReference type="GO" id="GO:0004467">
    <property type="term" value="F:long-chain fatty acid-CoA ligase activity"/>
    <property type="evidence" value="ECO:0007669"/>
    <property type="project" value="TreeGrafter"/>
</dbReference>
<dbReference type="OMA" id="EWIVRDS"/>
<evidence type="ECO:0000313" key="5">
    <source>
        <dbReference type="EnsemblProtists" id="EKX35756"/>
    </source>
</evidence>
<dbReference type="PANTHER" id="PTHR43272:SF33">
    <property type="entry name" value="AMP-BINDING DOMAIN-CONTAINING PROTEIN-RELATED"/>
    <property type="match status" value="1"/>
</dbReference>
<sequence>MSLKNVPPPTTFSVEWGEKEASNESKIHRAPGYEKELVGLPFADEPHINTIPACVKRAREKYASRPFLGERTREADGKRGKYVFETYEKCYSDITRLGRGLVNLCSLDGTGKEGEQQPRIGVYAINRSEWTKTLYAAWSFRIVAVPLYDTLMPNAVSYIVNHAELTTIAAERSKLATILKCDWKDSSLKNIVLFEDATQEEIDSAAAAGLRLLSFSNVIKESSEGHSDMMPKPEDWAYVMYTSGTTGDPKGVVLTHKNVLSSSAGILRQNFREDLLLEDDVYISYLPLAHSLEACLQNCVVFVGCSIGFYQGDVKKLVSEDLPDLRPTIMAGVPRIYARIYDKVMMGVESKGFIAKTLFSWGLKSNKSKFIYDMILFNKLKQVVGGRIRLLASGAAPLSAELHHFLKQVFGCPVLQGYGMTENCAAACVQPLGSIKGGNVGGPTPAVEVKLQDTEDYKTSDVYPKTKEEFEAQVSFKGAFDPSLAGKVIERGEVCLRGYNVFPGYYKNDKETKETLDDKGWLHTGDIGMWNEDGSLSIIDRKKNIFKLAQGEYVAPEAVENAVSACKWVGQCWIYGNSYENYVIGIIVPDQEVLLKWAQSNKPNMSVADLVKDPAVKKMIFDDIIATGRSAKLRGFELPKQIDFETEINQLGQGFTIEGDLITPTLKLRRPNLLKKYQSKIDAMYAQIRKEESMSKNV</sequence>
<reference evidence="6" key="2">
    <citation type="submission" date="2012-11" db="EMBL/GenBank/DDBJ databases">
        <authorList>
            <person name="Kuo A."/>
            <person name="Curtis B.A."/>
            <person name="Tanifuji G."/>
            <person name="Burki F."/>
            <person name="Gruber A."/>
            <person name="Irimia M."/>
            <person name="Maruyama S."/>
            <person name="Arias M.C."/>
            <person name="Ball S.G."/>
            <person name="Gile G.H."/>
            <person name="Hirakawa Y."/>
            <person name="Hopkins J.F."/>
            <person name="Rensing S.A."/>
            <person name="Schmutz J."/>
            <person name="Symeonidi A."/>
            <person name="Elias M."/>
            <person name="Eveleigh R.J."/>
            <person name="Herman E.K."/>
            <person name="Klute M.J."/>
            <person name="Nakayama T."/>
            <person name="Obornik M."/>
            <person name="Reyes-Prieto A."/>
            <person name="Armbrust E.V."/>
            <person name="Aves S.J."/>
            <person name="Beiko R.G."/>
            <person name="Coutinho P."/>
            <person name="Dacks J.B."/>
            <person name="Durnford D.G."/>
            <person name="Fast N.M."/>
            <person name="Green B.R."/>
            <person name="Grisdale C."/>
            <person name="Hempe F."/>
            <person name="Henrissat B."/>
            <person name="Hoppner M.P."/>
            <person name="Ishida K.-I."/>
            <person name="Kim E."/>
            <person name="Koreny L."/>
            <person name="Kroth P.G."/>
            <person name="Liu Y."/>
            <person name="Malik S.-B."/>
            <person name="Maier U.G."/>
            <person name="McRose D."/>
            <person name="Mock T."/>
            <person name="Neilson J.A."/>
            <person name="Onodera N.T."/>
            <person name="Poole A.M."/>
            <person name="Pritham E.J."/>
            <person name="Richards T.A."/>
            <person name="Rocap G."/>
            <person name="Roy S.W."/>
            <person name="Sarai C."/>
            <person name="Schaack S."/>
            <person name="Shirato S."/>
            <person name="Slamovits C.H."/>
            <person name="Spencer D.F."/>
            <person name="Suzuki S."/>
            <person name="Worden A.Z."/>
            <person name="Zauner S."/>
            <person name="Barry K."/>
            <person name="Bell C."/>
            <person name="Bharti A.K."/>
            <person name="Crow J.A."/>
            <person name="Grimwood J."/>
            <person name="Kramer R."/>
            <person name="Lindquist E."/>
            <person name="Lucas S."/>
            <person name="Salamov A."/>
            <person name="McFadden G.I."/>
            <person name="Lane C.E."/>
            <person name="Keeling P.J."/>
            <person name="Gray M.W."/>
            <person name="Grigoriev I.V."/>
            <person name="Archibald J.M."/>
        </authorList>
    </citation>
    <scope>NUCLEOTIDE SEQUENCE</scope>
    <source>
        <strain evidence="6">CCMP2712</strain>
    </source>
</reference>
<dbReference type="RefSeq" id="XP_005822736.1">
    <property type="nucleotide sequence ID" value="XM_005822679.1"/>
</dbReference>
<evidence type="ECO:0000313" key="4">
    <source>
        <dbReference type="EMBL" id="EKX35756.1"/>
    </source>
</evidence>
<gene>
    <name evidence="4" type="ORF">GUITHDRAFT_160181</name>
</gene>
<dbReference type="Pfam" id="PF00501">
    <property type="entry name" value="AMP-binding"/>
    <property type="match status" value="1"/>
</dbReference>
<reference evidence="4 6" key="1">
    <citation type="journal article" date="2012" name="Nature">
        <title>Algal genomes reveal evolutionary mosaicism and the fate of nucleomorphs.</title>
        <authorList>
            <consortium name="DOE Joint Genome Institute"/>
            <person name="Curtis B.A."/>
            <person name="Tanifuji G."/>
            <person name="Burki F."/>
            <person name="Gruber A."/>
            <person name="Irimia M."/>
            <person name="Maruyama S."/>
            <person name="Arias M.C."/>
            <person name="Ball S.G."/>
            <person name="Gile G.H."/>
            <person name="Hirakawa Y."/>
            <person name="Hopkins J.F."/>
            <person name="Kuo A."/>
            <person name="Rensing S.A."/>
            <person name="Schmutz J."/>
            <person name="Symeonidi A."/>
            <person name="Elias M."/>
            <person name="Eveleigh R.J."/>
            <person name="Herman E.K."/>
            <person name="Klute M.J."/>
            <person name="Nakayama T."/>
            <person name="Obornik M."/>
            <person name="Reyes-Prieto A."/>
            <person name="Armbrust E.V."/>
            <person name="Aves S.J."/>
            <person name="Beiko R.G."/>
            <person name="Coutinho P."/>
            <person name="Dacks J.B."/>
            <person name="Durnford D.G."/>
            <person name="Fast N.M."/>
            <person name="Green B.R."/>
            <person name="Grisdale C.J."/>
            <person name="Hempel F."/>
            <person name="Henrissat B."/>
            <person name="Hoppner M.P."/>
            <person name="Ishida K."/>
            <person name="Kim E."/>
            <person name="Koreny L."/>
            <person name="Kroth P.G."/>
            <person name="Liu Y."/>
            <person name="Malik S.B."/>
            <person name="Maier U.G."/>
            <person name="McRose D."/>
            <person name="Mock T."/>
            <person name="Neilson J.A."/>
            <person name="Onodera N.T."/>
            <person name="Poole A.M."/>
            <person name="Pritham E.J."/>
            <person name="Richards T.A."/>
            <person name="Rocap G."/>
            <person name="Roy S.W."/>
            <person name="Sarai C."/>
            <person name="Schaack S."/>
            <person name="Shirato S."/>
            <person name="Slamovits C.H."/>
            <person name="Spencer D.F."/>
            <person name="Suzuki S."/>
            <person name="Worden A.Z."/>
            <person name="Zauner S."/>
            <person name="Barry K."/>
            <person name="Bell C."/>
            <person name="Bharti A.K."/>
            <person name="Crow J.A."/>
            <person name="Grimwood J."/>
            <person name="Kramer R."/>
            <person name="Lindquist E."/>
            <person name="Lucas S."/>
            <person name="Salamov A."/>
            <person name="McFadden G.I."/>
            <person name="Lane C.E."/>
            <person name="Keeling P.J."/>
            <person name="Gray M.W."/>
            <person name="Grigoriev I.V."/>
            <person name="Archibald J.M."/>
        </authorList>
    </citation>
    <scope>NUCLEOTIDE SEQUENCE</scope>
    <source>
        <strain evidence="4 6">CCMP2712</strain>
    </source>
</reference>
<dbReference type="GO" id="GO:0005783">
    <property type="term" value="C:endoplasmic reticulum"/>
    <property type="evidence" value="ECO:0007669"/>
    <property type="project" value="TreeGrafter"/>
</dbReference>
<dbReference type="GO" id="GO:0016020">
    <property type="term" value="C:membrane"/>
    <property type="evidence" value="ECO:0007669"/>
    <property type="project" value="TreeGrafter"/>
</dbReference>
<dbReference type="PROSITE" id="PS00455">
    <property type="entry name" value="AMP_BINDING"/>
    <property type="match status" value="1"/>
</dbReference>
<dbReference type="PaxDb" id="55529-EKX35756"/>
<evidence type="ECO:0000259" key="3">
    <source>
        <dbReference type="Pfam" id="PF00501"/>
    </source>
</evidence>
<evidence type="ECO:0000256" key="2">
    <source>
        <dbReference type="ARBA" id="ARBA00022840"/>
    </source>
</evidence>
<dbReference type="GeneID" id="17292534"/>
<dbReference type="InterPro" id="IPR020845">
    <property type="entry name" value="AMP-binding_CS"/>
</dbReference>
<dbReference type="KEGG" id="gtt:GUITHDRAFT_160181"/>
<dbReference type="OrthoDB" id="1700726at2759"/>
<dbReference type="STRING" id="905079.L1IHN1"/>
<dbReference type="InterPro" id="IPR000873">
    <property type="entry name" value="AMP-dep_synth/lig_dom"/>
</dbReference>
<dbReference type="GO" id="GO:0005524">
    <property type="term" value="F:ATP binding"/>
    <property type="evidence" value="ECO:0007669"/>
    <property type="project" value="UniProtKB-KW"/>
</dbReference>
<dbReference type="InterPro" id="IPR042099">
    <property type="entry name" value="ANL_N_sf"/>
</dbReference>
<dbReference type="AlphaFoldDB" id="L1IHN1"/>
<dbReference type="Gene3D" id="3.40.50.12780">
    <property type="entry name" value="N-terminal domain of ligase-like"/>
    <property type="match status" value="1"/>
</dbReference>